<dbReference type="AlphaFoldDB" id="A0A1M4Y0Q8"/>
<dbReference type="RefSeq" id="WP_072884731.1">
    <property type="nucleotide sequence ID" value="NZ_FQVO01000007.1"/>
</dbReference>
<reference evidence="2" key="1">
    <citation type="submission" date="2016-11" db="EMBL/GenBank/DDBJ databases">
        <authorList>
            <person name="Varghese N."/>
            <person name="Submissions S."/>
        </authorList>
    </citation>
    <scope>NUCLEOTIDE SEQUENCE [LARGE SCALE GENOMIC DNA]</scope>
    <source>
        <strain evidence="2">DSM 26898</strain>
    </source>
</reference>
<organism evidence="1 2">
    <name type="scientific">Chryseobacterium takakiae</name>
    <dbReference type="NCBI Taxonomy" id="1302685"/>
    <lineage>
        <taxon>Bacteria</taxon>
        <taxon>Pseudomonadati</taxon>
        <taxon>Bacteroidota</taxon>
        <taxon>Flavobacteriia</taxon>
        <taxon>Flavobacteriales</taxon>
        <taxon>Weeksellaceae</taxon>
        <taxon>Chryseobacterium group</taxon>
        <taxon>Chryseobacterium</taxon>
    </lineage>
</organism>
<name>A0A1M4Y0Q8_9FLAO</name>
<dbReference type="EMBL" id="FQVO01000007">
    <property type="protein sequence ID" value="SHE99278.1"/>
    <property type="molecule type" value="Genomic_DNA"/>
</dbReference>
<sequence>MKKITIFIAVILFALSYSQTNRFYYEVKMRNTNADDYRTSGMVLDINPESIKFYDEDFIEVDSLNKAAEEKKVGYGSRASTKTDQLIVRKPNSFKNTWYRDFFDYFAVQTNDEMTWKILPETTTYQGYNLQKATTEFGGRSWIAWFCKEIPINEGPYKFRGLPGLIFLLSDTNEDVIYKLVKNKKLNYTYNTNNFLEKHYDKNAVKISLKKYNDYLIDIYENPTRMFRDQVNNGSSVSFKDKEVKSPEELNQMKKNMQRMIKSRYIPVELNTRPNFQ</sequence>
<accession>A0A1M4Y0Q8</accession>
<dbReference type="InterPro" id="IPR005901">
    <property type="entry name" value="GLPGLI"/>
</dbReference>
<keyword evidence="2" id="KW-1185">Reference proteome</keyword>
<dbReference type="OrthoDB" id="1440774at2"/>
<gene>
    <name evidence="1" type="ORF">SAMN05444408_10749</name>
</gene>
<protein>
    <submittedName>
        <fullName evidence="1">GLPGLI family protein</fullName>
    </submittedName>
</protein>
<dbReference type="STRING" id="1302685.SAMN05444408_10749"/>
<proteinExistence type="predicted"/>
<evidence type="ECO:0000313" key="1">
    <source>
        <dbReference type="EMBL" id="SHE99278.1"/>
    </source>
</evidence>
<dbReference type="Pfam" id="PF09697">
    <property type="entry name" value="Porph_ging"/>
    <property type="match status" value="1"/>
</dbReference>
<evidence type="ECO:0000313" key="2">
    <source>
        <dbReference type="Proteomes" id="UP000184236"/>
    </source>
</evidence>
<dbReference type="Proteomes" id="UP000184236">
    <property type="component" value="Unassembled WGS sequence"/>
</dbReference>
<dbReference type="NCBIfam" id="TIGR01200">
    <property type="entry name" value="GLPGLI"/>
    <property type="match status" value="1"/>
</dbReference>